<comment type="caution">
    <text evidence="1">The sequence shown here is derived from an EMBL/GenBank/DDBJ whole genome shotgun (WGS) entry which is preliminary data.</text>
</comment>
<evidence type="ECO:0000313" key="1">
    <source>
        <dbReference type="EMBL" id="KAI8554649.1"/>
    </source>
</evidence>
<evidence type="ECO:0000313" key="2">
    <source>
        <dbReference type="Proteomes" id="UP001062846"/>
    </source>
</evidence>
<organism evidence="1 2">
    <name type="scientific">Rhododendron molle</name>
    <name type="common">Chinese azalea</name>
    <name type="synonym">Azalea mollis</name>
    <dbReference type="NCBI Taxonomy" id="49168"/>
    <lineage>
        <taxon>Eukaryota</taxon>
        <taxon>Viridiplantae</taxon>
        <taxon>Streptophyta</taxon>
        <taxon>Embryophyta</taxon>
        <taxon>Tracheophyta</taxon>
        <taxon>Spermatophyta</taxon>
        <taxon>Magnoliopsida</taxon>
        <taxon>eudicotyledons</taxon>
        <taxon>Gunneridae</taxon>
        <taxon>Pentapetalae</taxon>
        <taxon>asterids</taxon>
        <taxon>Ericales</taxon>
        <taxon>Ericaceae</taxon>
        <taxon>Ericoideae</taxon>
        <taxon>Rhodoreae</taxon>
        <taxon>Rhododendron</taxon>
    </lineage>
</organism>
<dbReference type="EMBL" id="CM046392">
    <property type="protein sequence ID" value="KAI8554649.1"/>
    <property type="molecule type" value="Genomic_DNA"/>
</dbReference>
<dbReference type="Proteomes" id="UP001062846">
    <property type="component" value="Chromosome 5"/>
</dbReference>
<protein>
    <submittedName>
        <fullName evidence="1">Uncharacterized protein</fullName>
    </submittedName>
</protein>
<proteinExistence type="predicted"/>
<accession>A0ACC0NPB6</accession>
<name>A0ACC0NPB6_RHOML</name>
<keyword evidence="2" id="KW-1185">Reference proteome</keyword>
<gene>
    <name evidence="1" type="ORF">RHMOL_Rhmol05G0114100</name>
</gene>
<sequence>MSLHCCQHLSPAPAIVSVSSPKFPQSCRHDDDRSSSATTTSCHGFNNHVCLDVSVLYVYEDGYCALQNESDFENMLFLFSNCDRINAKVDENKHSSRLIAGSSIDEVGDVDDVVDDESEYVDRMDPAEKYCKHAETRFLTESWANLIEGVGQEFPKGVKEFRGVLARYAIENGFMYRLVKNNQLRVTAVCVIERCTLYIML</sequence>
<reference evidence="1" key="1">
    <citation type="submission" date="2022-02" db="EMBL/GenBank/DDBJ databases">
        <title>Plant Genome Project.</title>
        <authorList>
            <person name="Zhang R.-G."/>
        </authorList>
    </citation>
    <scope>NUCLEOTIDE SEQUENCE</scope>
    <source>
        <strain evidence="1">AT1</strain>
    </source>
</reference>